<dbReference type="PANTHER" id="PTHR11895">
    <property type="entry name" value="TRANSAMIDASE"/>
    <property type="match status" value="1"/>
</dbReference>
<keyword evidence="3 7" id="KW-0547">Nucleotide-binding</keyword>
<dbReference type="AlphaFoldDB" id="A0A1G2MXZ6"/>
<feature type="active site" description="Charge relay system" evidence="7">
    <location>
        <position position="95"/>
    </location>
</feature>
<evidence type="ECO:0000256" key="1">
    <source>
        <dbReference type="ARBA" id="ARBA00008069"/>
    </source>
</evidence>
<protein>
    <recommendedName>
        <fullName evidence="7">Glutamyl-tRNA(Gln) amidotransferase subunit A</fullName>
        <shortName evidence="7">Glu-ADT subunit A</shortName>
        <ecNumber evidence="7">6.3.5.7</ecNumber>
    </recommendedName>
</protein>
<accession>A0A1G2MXZ6</accession>
<dbReference type="Proteomes" id="UP000178089">
    <property type="component" value="Unassembled WGS sequence"/>
</dbReference>
<dbReference type="PANTHER" id="PTHR11895:SF151">
    <property type="entry name" value="GLUTAMYL-TRNA(GLN) AMIDOTRANSFERASE SUBUNIT A"/>
    <property type="match status" value="1"/>
</dbReference>
<evidence type="ECO:0000313" key="10">
    <source>
        <dbReference type="Proteomes" id="UP000178089"/>
    </source>
</evidence>
<comment type="catalytic activity">
    <reaction evidence="6 7">
        <text>L-glutamyl-tRNA(Gln) + L-glutamine + ATP + H2O = L-glutaminyl-tRNA(Gln) + L-glutamate + ADP + phosphate + H(+)</text>
        <dbReference type="Rhea" id="RHEA:17521"/>
        <dbReference type="Rhea" id="RHEA-COMP:9681"/>
        <dbReference type="Rhea" id="RHEA-COMP:9684"/>
        <dbReference type="ChEBI" id="CHEBI:15377"/>
        <dbReference type="ChEBI" id="CHEBI:15378"/>
        <dbReference type="ChEBI" id="CHEBI:29985"/>
        <dbReference type="ChEBI" id="CHEBI:30616"/>
        <dbReference type="ChEBI" id="CHEBI:43474"/>
        <dbReference type="ChEBI" id="CHEBI:58359"/>
        <dbReference type="ChEBI" id="CHEBI:78520"/>
        <dbReference type="ChEBI" id="CHEBI:78521"/>
        <dbReference type="ChEBI" id="CHEBI:456216"/>
        <dbReference type="EC" id="6.3.5.7"/>
    </reaction>
</comment>
<gene>
    <name evidence="7" type="primary">gatA</name>
    <name evidence="9" type="ORF">A3F51_03005</name>
</gene>
<dbReference type="EC" id="6.3.5.7" evidence="7"/>
<keyword evidence="5 7" id="KW-0648">Protein biosynthesis</keyword>
<comment type="similarity">
    <text evidence="1 7">Belongs to the amidase family. GatA subfamily.</text>
</comment>
<dbReference type="Gene3D" id="3.90.1300.10">
    <property type="entry name" value="Amidase signature (AS) domain"/>
    <property type="match status" value="1"/>
</dbReference>
<evidence type="ECO:0000256" key="3">
    <source>
        <dbReference type="ARBA" id="ARBA00022741"/>
    </source>
</evidence>
<dbReference type="InterPro" id="IPR004412">
    <property type="entry name" value="GatA"/>
</dbReference>
<sequence>MKIDLSSMTITKAHEAMKNGDFTAVDLAQAYLDEAKKRNPEINAYLEIYDDVIEQAKVADEKIAEVKKSSYAKASKDKQRSKDFPMLLGIPFAIKDNILIKGRIASSASKILENYRATYDATVIEKLKKEGVVFIGRTNMDEFAMGGSTENSAYGVTKNPHHTSRVAGGSSGGSAAALAMDGALAALGSDTGGSIRQPASFNGLVGLKPTYGRVSRSGVMSMGSSLDQIGPFGKTVTDAEIVYNAIKGQDALDGTTISDATYSPKRVGQQKPVIGIPRHFLTGDGIAKDVLANLDESLEHFYQLGYEIKEIKLPNISHALPAYYVIMPAEVSSNLSRFDGVKYGLHKDGVDGIDDYFETRGRGFGKEARRRILLGTYVLSSGYYEAYYNRANAVRRIITQDFLKAFEDVDVIITPTTPAPAFKIGEKTADPVVMYLEDIFTVTANLTGLPAMSVPSGFSEIEGKKLPLGLQMIARHGDEKTLFEVGKEFQGEMIN</sequence>
<reference evidence="9 10" key="1">
    <citation type="journal article" date="2016" name="Nat. Commun.">
        <title>Thousands of microbial genomes shed light on interconnected biogeochemical processes in an aquifer system.</title>
        <authorList>
            <person name="Anantharaman K."/>
            <person name="Brown C.T."/>
            <person name="Hug L.A."/>
            <person name="Sharon I."/>
            <person name="Castelle C.J."/>
            <person name="Probst A.J."/>
            <person name="Thomas B.C."/>
            <person name="Singh A."/>
            <person name="Wilkins M.J."/>
            <person name="Karaoz U."/>
            <person name="Brodie E.L."/>
            <person name="Williams K.H."/>
            <person name="Hubbard S.S."/>
            <person name="Banfield J.F."/>
        </authorList>
    </citation>
    <scope>NUCLEOTIDE SEQUENCE [LARGE SCALE GENOMIC DNA]</scope>
</reference>
<dbReference type="STRING" id="1802315.A3F51_03005"/>
<proteinExistence type="inferred from homology"/>
<evidence type="ECO:0000256" key="2">
    <source>
        <dbReference type="ARBA" id="ARBA00022598"/>
    </source>
</evidence>
<dbReference type="Pfam" id="PF01425">
    <property type="entry name" value="Amidase"/>
    <property type="match status" value="1"/>
</dbReference>
<dbReference type="GO" id="GO:0030956">
    <property type="term" value="C:glutamyl-tRNA(Gln) amidotransferase complex"/>
    <property type="evidence" value="ECO:0007669"/>
    <property type="project" value="InterPro"/>
</dbReference>
<keyword evidence="2 7" id="KW-0436">Ligase</keyword>
<dbReference type="EMBL" id="MHRT01000010">
    <property type="protein sequence ID" value="OHA28714.1"/>
    <property type="molecule type" value="Genomic_DNA"/>
</dbReference>
<dbReference type="NCBIfam" id="TIGR00132">
    <property type="entry name" value="gatA"/>
    <property type="match status" value="1"/>
</dbReference>
<dbReference type="HAMAP" id="MF_00120">
    <property type="entry name" value="GatA"/>
    <property type="match status" value="1"/>
</dbReference>
<evidence type="ECO:0000313" key="9">
    <source>
        <dbReference type="EMBL" id="OHA28714.1"/>
    </source>
</evidence>
<evidence type="ECO:0000256" key="4">
    <source>
        <dbReference type="ARBA" id="ARBA00022840"/>
    </source>
</evidence>
<feature type="domain" description="Amidase" evidence="8">
    <location>
        <begin position="27"/>
        <end position="482"/>
    </location>
</feature>
<evidence type="ECO:0000256" key="6">
    <source>
        <dbReference type="ARBA" id="ARBA00047407"/>
    </source>
</evidence>
<dbReference type="GO" id="GO:0050567">
    <property type="term" value="F:glutaminyl-tRNA synthase (glutamine-hydrolyzing) activity"/>
    <property type="evidence" value="ECO:0007669"/>
    <property type="project" value="UniProtKB-UniRule"/>
</dbReference>
<dbReference type="PROSITE" id="PS00571">
    <property type="entry name" value="AMIDASES"/>
    <property type="match status" value="1"/>
</dbReference>
<comment type="subunit">
    <text evidence="7">Heterotrimer of A, B and C subunits.</text>
</comment>
<dbReference type="SUPFAM" id="SSF75304">
    <property type="entry name" value="Amidase signature (AS) enzymes"/>
    <property type="match status" value="1"/>
</dbReference>
<evidence type="ECO:0000256" key="5">
    <source>
        <dbReference type="ARBA" id="ARBA00022917"/>
    </source>
</evidence>
<dbReference type="InterPro" id="IPR036928">
    <property type="entry name" value="AS_sf"/>
</dbReference>
<dbReference type="InterPro" id="IPR020556">
    <property type="entry name" value="Amidase_CS"/>
</dbReference>
<keyword evidence="4 7" id="KW-0067">ATP-binding</keyword>
<feature type="active site" description="Charge relay system" evidence="7">
    <location>
        <position position="170"/>
    </location>
</feature>
<dbReference type="GO" id="GO:0006412">
    <property type="term" value="P:translation"/>
    <property type="evidence" value="ECO:0007669"/>
    <property type="project" value="UniProtKB-UniRule"/>
</dbReference>
<organism evidence="9 10">
    <name type="scientific">Candidatus Taylorbacteria bacterium RIFCSPHIGHO2_12_FULL_45_16</name>
    <dbReference type="NCBI Taxonomy" id="1802315"/>
    <lineage>
        <taxon>Bacteria</taxon>
        <taxon>Candidatus Tayloriibacteriota</taxon>
    </lineage>
</organism>
<evidence type="ECO:0000256" key="7">
    <source>
        <dbReference type="HAMAP-Rule" id="MF_00120"/>
    </source>
</evidence>
<feature type="active site" description="Acyl-ester intermediate" evidence="7">
    <location>
        <position position="194"/>
    </location>
</feature>
<dbReference type="InterPro" id="IPR023631">
    <property type="entry name" value="Amidase_dom"/>
</dbReference>
<comment type="caution">
    <text evidence="9">The sequence shown here is derived from an EMBL/GenBank/DDBJ whole genome shotgun (WGS) entry which is preliminary data.</text>
</comment>
<name>A0A1G2MXZ6_9BACT</name>
<evidence type="ECO:0000259" key="8">
    <source>
        <dbReference type="Pfam" id="PF01425"/>
    </source>
</evidence>
<comment type="function">
    <text evidence="7">Allows the formation of correctly charged Gln-tRNA(Gln) through the transamidation of misacylated Glu-tRNA(Gln) in organisms which lack glutaminyl-tRNA synthetase. The reaction takes place in the presence of glutamine and ATP through an activated gamma-phospho-Glu-tRNA(Gln).</text>
</comment>
<dbReference type="GO" id="GO:0005524">
    <property type="term" value="F:ATP binding"/>
    <property type="evidence" value="ECO:0007669"/>
    <property type="project" value="UniProtKB-KW"/>
</dbReference>
<dbReference type="InterPro" id="IPR000120">
    <property type="entry name" value="Amidase"/>
</dbReference>